<keyword evidence="4" id="KW-0503">Monooxygenase</keyword>
<evidence type="ECO:0000313" key="4">
    <source>
        <dbReference type="EMBL" id="CCM76769.1"/>
    </source>
</evidence>
<dbReference type="HOGENOM" id="CLU_009665_14_0_5"/>
<dbReference type="InterPro" id="IPR036188">
    <property type="entry name" value="FAD/NAD-bd_sf"/>
</dbReference>
<dbReference type="RefSeq" id="WP_007534373.1">
    <property type="nucleotide sequence ID" value="NZ_HF536772.1"/>
</dbReference>
<evidence type="ECO:0000256" key="2">
    <source>
        <dbReference type="ARBA" id="ARBA00022827"/>
    </source>
</evidence>
<dbReference type="eggNOG" id="COG0654">
    <property type="taxonomic scope" value="Bacteria"/>
</dbReference>
<dbReference type="SUPFAM" id="SSF51905">
    <property type="entry name" value="FAD/NAD(P)-binding domain"/>
    <property type="match status" value="1"/>
</dbReference>
<dbReference type="Gene3D" id="3.50.50.60">
    <property type="entry name" value="FAD/NAD(P)-binding domain"/>
    <property type="match status" value="1"/>
</dbReference>
<dbReference type="AlphaFoldDB" id="K0Q2L7"/>
<name>K0Q2L7_9HYPH</name>
<organism evidence="4 5">
    <name type="scientific">Rhizobium mesoamericanum STM3625</name>
    <dbReference type="NCBI Taxonomy" id="1211777"/>
    <lineage>
        <taxon>Bacteria</taxon>
        <taxon>Pseudomonadati</taxon>
        <taxon>Pseudomonadota</taxon>
        <taxon>Alphaproteobacteria</taxon>
        <taxon>Hyphomicrobiales</taxon>
        <taxon>Rhizobiaceae</taxon>
        <taxon>Rhizobium/Agrobacterium group</taxon>
        <taxon>Rhizobium</taxon>
    </lineage>
</organism>
<protein>
    <submittedName>
        <fullName evidence="4">Monooxygenase FAD-binding</fullName>
    </submittedName>
</protein>
<dbReference type="EMBL" id="CANI01000027">
    <property type="protein sequence ID" value="CCM76769.1"/>
    <property type="molecule type" value="Genomic_DNA"/>
</dbReference>
<dbReference type="Gene3D" id="3.30.9.10">
    <property type="entry name" value="D-Amino Acid Oxidase, subunit A, domain 2"/>
    <property type="match status" value="1"/>
</dbReference>
<dbReference type="InterPro" id="IPR050641">
    <property type="entry name" value="RIFMO-like"/>
</dbReference>
<dbReference type="Proteomes" id="UP000009319">
    <property type="component" value="Unassembled WGS sequence"/>
</dbReference>
<dbReference type="Pfam" id="PF21274">
    <property type="entry name" value="Rng_hyd_C"/>
    <property type="match status" value="1"/>
</dbReference>
<feature type="domain" description="FAD-binding" evidence="3">
    <location>
        <begin position="13"/>
        <end position="381"/>
    </location>
</feature>
<keyword evidence="1" id="KW-0285">Flavoprotein</keyword>
<accession>K0Q2L7</accession>
<dbReference type="GO" id="GO:0016709">
    <property type="term" value="F:oxidoreductase activity, acting on paired donors, with incorporation or reduction of molecular oxygen, NAD(P)H as one donor, and incorporation of one atom of oxygen"/>
    <property type="evidence" value="ECO:0007669"/>
    <property type="project" value="UniProtKB-ARBA"/>
</dbReference>
<evidence type="ECO:0000256" key="1">
    <source>
        <dbReference type="ARBA" id="ARBA00022630"/>
    </source>
</evidence>
<keyword evidence="2" id="KW-0274">FAD</keyword>
<sequence length="610" mass="66564">MNSLITAKTDIHVPVLIVGGGGAGLTCSMLLSQLGIETLLVSALPATSSLPKAHVLNQRTMEILDDVGVAEAIYAKSTPAENMKAMGWYAGFAGPDPDLGRLIAKLETWGCGYTNLNWLQASPCRSANLPQIRLEPIMKARADQLNPGKVRFHHQLTRLEQDSDGVTAWITNHDTGDEYSVRACYVLGCDGGRTIPRLVGISHEGLGVIAQTATAHVSADLSKLAQDPDVLIRWIWCPAIGEMAVLVPMGPDHWGPDSEEWVFHVTYRGEGPKDLTDEQIEKNMRIALGIPDLPMTVHKVTRWALEGVLASKFRAGRVFLVGDAAHRHPPTGGLGLTSAIQDAHNLCWKLSLVLRGEAGESLLDTYDAERRPVDARNIQRSMENSMAHMEAGAAFGLNPGASAEENWKQFRRILSDKPEDAAHRSAALRAIRQLSMEANELNVEYGYRYHSAAVISDGSSLTEPTDDIRVYQPSTYPGSPLPHAWLDDEAGQRMAMKDLVKPGRFLLIAGEEGQSWCAAVSKLIAENDLLIDAVRIGHIDGDVFDPRLAWAQFRGISKKGAVLVRPDRVVCWRHAEASPDPIAALRDALGSVLGRSFYRTTKTPEFAPAK</sequence>
<dbReference type="PANTHER" id="PTHR43004:SF8">
    <property type="entry name" value="FAD-BINDING DOMAIN-CONTAINING PROTEIN-RELATED"/>
    <property type="match status" value="1"/>
</dbReference>
<comment type="caution">
    <text evidence="4">The sequence shown here is derived from an EMBL/GenBank/DDBJ whole genome shotgun (WGS) entry which is preliminary data.</text>
</comment>
<dbReference type="STRING" id="1211777.BN77_3802"/>
<dbReference type="InterPro" id="IPR002938">
    <property type="entry name" value="FAD-bd"/>
</dbReference>
<proteinExistence type="predicted"/>
<evidence type="ECO:0000259" key="3">
    <source>
        <dbReference type="Pfam" id="PF01494"/>
    </source>
</evidence>
<gene>
    <name evidence="4" type="ORF">BN77_3802</name>
</gene>
<dbReference type="Pfam" id="PF01494">
    <property type="entry name" value="FAD_binding_3"/>
    <property type="match status" value="1"/>
</dbReference>
<keyword evidence="4" id="KW-0560">Oxidoreductase</keyword>
<reference evidence="4 5" key="1">
    <citation type="journal article" date="2013" name="Genome Announc.">
        <title>Draft Genome Sequence of Rhizobium mesoamericanum STM3625, a Nitrogen-Fixing Symbiont of Mimosa pudica Isolated in French Guiana (South America).</title>
        <authorList>
            <person name="Moulin L."/>
            <person name="Mornico D."/>
            <person name="Melkonian R."/>
            <person name="Klonowska A."/>
        </authorList>
    </citation>
    <scope>NUCLEOTIDE SEQUENCE [LARGE SCALE GENOMIC DNA]</scope>
    <source>
        <strain evidence="4 5">STM3625</strain>
    </source>
</reference>
<keyword evidence="5" id="KW-1185">Reference proteome</keyword>
<dbReference type="Gene3D" id="3.40.30.120">
    <property type="match status" value="1"/>
</dbReference>
<dbReference type="GO" id="GO:0071949">
    <property type="term" value="F:FAD binding"/>
    <property type="evidence" value="ECO:0007669"/>
    <property type="project" value="InterPro"/>
</dbReference>
<dbReference type="PRINTS" id="PR00420">
    <property type="entry name" value="RNGMNOXGNASE"/>
</dbReference>
<evidence type="ECO:0000313" key="5">
    <source>
        <dbReference type="Proteomes" id="UP000009319"/>
    </source>
</evidence>
<dbReference type="PANTHER" id="PTHR43004">
    <property type="entry name" value="TRK SYSTEM POTASSIUM UPTAKE PROTEIN"/>
    <property type="match status" value="1"/>
</dbReference>